<comment type="caution">
    <text evidence="1">The sequence shown here is derived from an EMBL/GenBank/DDBJ whole genome shotgun (WGS) entry which is preliminary data.</text>
</comment>
<reference evidence="1" key="1">
    <citation type="submission" date="2020-01" db="EMBL/GenBank/DDBJ databases">
        <authorList>
            <person name="Mishra B."/>
        </authorList>
    </citation>
    <scope>NUCLEOTIDE SEQUENCE [LARGE SCALE GENOMIC DNA]</scope>
</reference>
<organism evidence="1 2">
    <name type="scientific">Microthlaspi erraticum</name>
    <dbReference type="NCBI Taxonomy" id="1685480"/>
    <lineage>
        <taxon>Eukaryota</taxon>
        <taxon>Viridiplantae</taxon>
        <taxon>Streptophyta</taxon>
        <taxon>Embryophyta</taxon>
        <taxon>Tracheophyta</taxon>
        <taxon>Spermatophyta</taxon>
        <taxon>Magnoliopsida</taxon>
        <taxon>eudicotyledons</taxon>
        <taxon>Gunneridae</taxon>
        <taxon>Pentapetalae</taxon>
        <taxon>rosids</taxon>
        <taxon>malvids</taxon>
        <taxon>Brassicales</taxon>
        <taxon>Brassicaceae</taxon>
        <taxon>Coluteocarpeae</taxon>
        <taxon>Microthlaspi</taxon>
    </lineage>
</organism>
<dbReference type="AlphaFoldDB" id="A0A6D2HSI5"/>
<dbReference type="EMBL" id="CACVBM020000495">
    <property type="protein sequence ID" value="CAA7019864.1"/>
    <property type="molecule type" value="Genomic_DNA"/>
</dbReference>
<name>A0A6D2HSI5_9BRAS</name>
<accession>A0A6D2HSI5</accession>
<dbReference type="Proteomes" id="UP000467841">
    <property type="component" value="Unassembled WGS sequence"/>
</dbReference>
<evidence type="ECO:0000313" key="1">
    <source>
        <dbReference type="EMBL" id="CAA7019864.1"/>
    </source>
</evidence>
<gene>
    <name evidence="1" type="ORF">MERR_LOCUS7099</name>
</gene>
<protein>
    <submittedName>
        <fullName evidence="1">Uncharacterized protein</fullName>
    </submittedName>
</protein>
<sequence>MPMHVMSAFVCLKELQINFPVQYQISGGAIMDKHEGCIGWLGRSSADTRVMVVWVSGFLRNLIWRYWQNNYGDFWIIQNHYSHRSLKDAIIGMLLLRMAEYSVGSTSG</sequence>
<keyword evidence="2" id="KW-1185">Reference proteome</keyword>
<evidence type="ECO:0000313" key="2">
    <source>
        <dbReference type="Proteomes" id="UP000467841"/>
    </source>
</evidence>
<proteinExistence type="predicted"/>